<dbReference type="RefSeq" id="WP_343920623.1">
    <property type="nucleotide sequence ID" value="NZ_BAAAJT010000002.1"/>
</dbReference>
<evidence type="ECO:0000313" key="2">
    <source>
        <dbReference type="Proteomes" id="UP001597351"/>
    </source>
</evidence>
<proteinExistence type="predicted"/>
<dbReference type="SUPFAM" id="SSF56112">
    <property type="entry name" value="Protein kinase-like (PK-like)"/>
    <property type="match status" value="1"/>
</dbReference>
<accession>A0ABW4TRF6</accession>
<dbReference type="Proteomes" id="UP001597351">
    <property type="component" value="Unassembled WGS sequence"/>
</dbReference>
<evidence type="ECO:0000313" key="1">
    <source>
        <dbReference type="EMBL" id="MFD1948505.1"/>
    </source>
</evidence>
<dbReference type="InterPro" id="IPR006748">
    <property type="entry name" value="NH2Glyco/OHUrea_AB-resist_kin"/>
</dbReference>
<gene>
    <name evidence="1" type="ORF">ACFSDE_17005</name>
</gene>
<dbReference type="InterPro" id="IPR011009">
    <property type="entry name" value="Kinase-like_dom_sf"/>
</dbReference>
<reference evidence="2" key="1">
    <citation type="journal article" date="2019" name="Int. J. Syst. Evol. Microbiol.">
        <title>The Global Catalogue of Microorganisms (GCM) 10K type strain sequencing project: providing services to taxonomists for standard genome sequencing and annotation.</title>
        <authorList>
            <consortium name="The Broad Institute Genomics Platform"/>
            <consortium name="The Broad Institute Genome Sequencing Center for Infectious Disease"/>
            <person name="Wu L."/>
            <person name="Ma J."/>
        </authorList>
    </citation>
    <scope>NUCLEOTIDE SEQUENCE [LARGE SCALE GENOMIC DNA]</scope>
    <source>
        <strain evidence="2">CGMCC 1.12477</strain>
    </source>
</reference>
<dbReference type="Pfam" id="PF04655">
    <property type="entry name" value="APH_6_hur"/>
    <property type="match status" value="1"/>
</dbReference>
<name>A0ABW4TRF6_9ACTN</name>
<protein>
    <submittedName>
        <fullName evidence="1">Aminoglycoside phosphotransferase family protein</fullName>
    </submittedName>
</protein>
<organism evidence="1 2">
    <name type="scientific">Nocardioides aestuarii</name>
    <dbReference type="NCBI Taxonomy" id="252231"/>
    <lineage>
        <taxon>Bacteria</taxon>
        <taxon>Bacillati</taxon>
        <taxon>Actinomycetota</taxon>
        <taxon>Actinomycetes</taxon>
        <taxon>Propionibacteriales</taxon>
        <taxon>Nocardioidaceae</taxon>
        <taxon>Nocardioides</taxon>
    </lineage>
</organism>
<sequence length="297" mass="32736">MTTPDIPAEVRAFAERGPAWAVFVDRLPRRLDGLLDEWSLRLDGEPMHGYCSLVVPVVAEDGTEAVLKVSFDGDTESEHEALALQHWHGRGAVRLLRADPRRRALLLERLHTTDLSDLWDLEACEVVAGLWASLHVPALPQLRSVGSYVERWVAALAGLPVNGPVPRRLVEQATSLAGDLLAEPDAAAHVVHGDLHYGNVLAADRAAWLAIDPKPMNGDRHYEVAPMLHNRLDELAGDVREGLRRRFHTLVDAGGLDEDRARAWVVVREVLNAHWGAQDEDRDAVTVALTIAKAVQD</sequence>
<keyword evidence="2" id="KW-1185">Reference proteome</keyword>
<dbReference type="Gene3D" id="3.90.1200.10">
    <property type="match status" value="1"/>
</dbReference>
<comment type="caution">
    <text evidence="1">The sequence shown here is derived from an EMBL/GenBank/DDBJ whole genome shotgun (WGS) entry which is preliminary data.</text>
</comment>
<dbReference type="EMBL" id="JBHUGD010000003">
    <property type="protein sequence ID" value="MFD1948505.1"/>
    <property type="molecule type" value="Genomic_DNA"/>
</dbReference>